<proteinExistence type="predicted"/>
<dbReference type="Pfam" id="PF07456">
    <property type="entry name" value="Hpre_diP_synt_I"/>
    <property type="match status" value="1"/>
</dbReference>
<protein>
    <recommendedName>
        <fullName evidence="4">Heptaprenyl diphosphate synthase</fullName>
    </recommendedName>
</protein>
<dbReference type="Proteomes" id="UP000194903">
    <property type="component" value="Unassembled WGS sequence"/>
</dbReference>
<sequence>MLTALALALSLAERMIPLEFLIPIPGIKLGLANVVTMFALLFLTPKEAYAILFCRVVLAALFAGSITQLLFSLVGGTLALTMTWLLLHKQNKWFSFYGISAASAAMHNIGQVLAAMLVMQSADVIAYLPLLLISAIPMGFVTGAILDVLQKHMRHLKLTE</sequence>
<organism evidence="2 3">
    <name type="scientific">Butyricicoccus porcorum</name>
    <dbReference type="NCBI Taxonomy" id="1945634"/>
    <lineage>
        <taxon>Bacteria</taxon>
        <taxon>Bacillati</taxon>
        <taxon>Bacillota</taxon>
        <taxon>Clostridia</taxon>
        <taxon>Eubacteriales</taxon>
        <taxon>Butyricicoccaceae</taxon>
        <taxon>Butyricicoccus</taxon>
    </lineage>
</organism>
<feature type="transmembrane region" description="Helical" evidence="1">
    <location>
        <begin position="24"/>
        <end position="43"/>
    </location>
</feature>
<comment type="caution">
    <text evidence="2">The sequence shown here is derived from an EMBL/GenBank/DDBJ whole genome shotgun (WGS) entry which is preliminary data.</text>
</comment>
<dbReference type="OrthoDB" id="9799095at2"/>
<accession>A0A252F2E4</accession>
<evidence type="ECO:0000256" key="1">
    <source>
        <dbReference type="SAM" id="Phobius"/>
    </source>
</evidence>
<keyword evidence="1" id="KW-0472">Membrane</keyword>
<dbReference type="EMBL" id="NHOC01000009">
    <property type="protein sequence ID" value="OUM19978.1"/>
    <property type="molecule type" value="Genomic_DNA"/>
</dbReference>
<feature type="transmembrane region" description="Helical" evidence="1">
    <location>
        <begin position="94"/>
        <end position="118"/>
    </location>
</feature>
<keyword evidence="3" id="KW-1185">Reference proteome</keyword>
<gene>
    <name evidence="2" type="ORF">CBW42_10525</name>
</gene>
<dbReference type="InterPro" id="IPR014535">
    <property type="entry name" value="Hpre_diP_synt_I"/>
</dbReference>
<dbReference type="Gene3D" id="1.10.1760.20">
    <property type="match status" value="1"/>
</dbReference>
<dbReference type="InterPro" id="IPR010898">
    <property type="entry name" value="Hpre_diP_synth_I"/>
</dbReference>
<evidence type="ECO:0000313" key="2">
    <source>
        <dbReference type="EMBL" id="OUM19978.1"/>
    </source>
</evidence>
<keyword evidence="1" id="KW-0812">Transmembrane</keyword>
<evidence type="ECO:0000313" key="3">
    <source>
        <dbReference type="Proteomes" id="UP000194903"/>
    </source>
</evidence>
<feature type="transmembrane region" description="Helical" evidence="1">
    <location>
        <begin position="124"/>
        <end position="149"/>
    </location>
</feature>
<dbReference type="AlphaFoldDB" id="A0A252F2E4"/>
<dbReference type="PIRSF" id="PIRSF027391">
    <property type="entry name" value="Hpre_diP_synt_I"/>
    <property type="match status" value="1"/>
</dbReference>
<evidence type="ECO:0008006" key="4">
    <source>
        <dbReference type="Google" id="ProtNLM"/>
    </source>
</evidence>
<name>A0A252F2E4_9FIRM</name>
<keyword evidence="1" id="KW-1133">Transmembrane helix</keyword>
<feature type="transmembrane region" description="Helical" evidence="1">
    <location>
        <begin position="48"/>
        <end position="64"/>
    </location>
</feature>
<reference evidence="2 3" key="1">
    <citation type="submission" date="2017-05" db="EMBL/GenBank/DDBJ databases">
        <title>Butyricicoccus porcorum sp. nov. a butyrate-producing bacterium from the swine intestinal tract.</title>
        <authorList>
            <person name="Trachsel J."/>
            <person name="Humphrey S."/>
            <person name="Allen H.K."/>
        </authorList>
    </citation>
    <scope>NUCLEOTIDE SEQUENCE [LARGE SCALE GENOMIC DNA]</scope>
    <source>
        <strain evidence="2">BB10</strain>
    </source>
</reference>